<dbReference type="InterPro" id="IPR000086">
    <property type="entry name" value="NUDIX_hydrolase_dom"/>
</dbReference>
<evidence type="ECO:0000313" key="4">
    <source>
        <dbReference type="EMBL" id="UWZ53425.1"/>
    </source>
</evidence>
<gene>
    <name evidence="4" type="ORF">Daura_43940</name>
</gene>
<dbReference type="PANTHER" id="PTHR43736:SF4">
    <property type="entry name" value="SLR1690 PROTEIN"/>
    <property type="match status" value="1"/>
</dbReference>
<dbReference type="InterPro" id="IPR015797">
    <property type="entry name" value="NUDIX_hydrolase-like_dom_sf"/>
</dbReference>
<dbReference type="PROSITE" id="PS00893">
    <property type="entry name" value="NUDIX_BOX"/>
    <property type="match status" value="1"/>
</dbReference>
<reference evidence="4" key="1">
    <citation type="submission" date="2021-04" db="EMBL/GenBank/DDBJ databases">
        <title>Dactylosporangium aurantiacum NRRL B-8018 full assembly.</title>
        <authorList>
            <person name="Hartkoorn R.C."/>
            <person name="Beaudoing E."/>
            <person name="Hot D."/>
        </authorList>
    </citation>
    <scope>NUCLEOTIDE SEQUENCE</scope>
    <source>
        <strain evidence="4">NRRL B-8018</strain>
    </source>
</reference>
<dbReference type="InterPro" id="IPR036390">
    <property type="entry name" value="WH_DNA-bd_sf"/>
</dbReference>
<dbReference type="GO" id="GO:0016787">
    <property type="term" value="F:hydrolase activity"/>
    <property type="evidence" value="ECO:0007669"/>
    <property type="project" value="UniProtKB-KW"/>
</dbReference>
<evidence type="ECO:0000256" key="2">
    <source>
        <dbReference type="SAM" id="MobiDB-lite"/>
    </source>
</evidence>
<protein>
    <submittedName>
        <fullName evidence="4">NUDIX hydrolase</fullName>
    </submittedName>
</protein>
<dbReference type="SUPFAM" id="SSF55811">
    <property type="entry name" value="Nudix"/>
    <property type="match status" value="1"/>
</dbReference>
<dbReference type="EMBL" id="CP073767">
    <property type="protein sequence ID" value="UWZ53425.1"/>
    <property type="molecule type" value="Genomic_DNA"/>
</dbReference>
<evidence type="ECO:0000256" key="1">
    <source>
        <dbReference type="ARBA" id="ARBA00022801"/>
    </source>
</evidence>
<dbReference type="Proteomes" id="UP001058003">
    <property type="component" value="Chromosome"/>
</dbReference>
<dbReference type="KEGG" id="daur:Daura_43940"/>
<keyword evidence="5" id="KW-1185">Reference proteome</keyword>
<dbReference type="OrthoDB" id="9786141at2"/>
<dbReference type="Pfam" id="PF00293">
    <property type="entry name" value="NUDIX"/>
    <property type="match status" value="1"/>
</dbReference>
<dbReference type="RefSeq" id="WP_033363960.1">
    <property type="nucleotide sequence ID" value="NZ_CP073767.1"/>
</dbReference>
<name>A0A9Q9MG67_9ACTN</name>
<evidence type="ECO:0000259" key="3">
    <source>
        <dbReference type="PROSITE" id="PS51462"/>
    </source>
</evidence>
<dbReference type="PANTHER" id="PTHR43736">
    <property type="entry name" value="ADP-RIBOSE PYROPHOSPHATASE"/>
    <property type="match status" value="1"/>
</dbReference>
<proteinExistence type="predicted"/>
<evidence type="ECO:0000313" key="5">
    <source>
        <dbReference type="Proteomes" id="UP001058003"/>
    </source>
</evidence>
<dbReference type="CDD" id="cd18873">
    <property type="entry name" value="NUDIX_NadM_like"/>
    <property type="match status" value="1"/>
</dbReference>
<organism evidence="4 5">
    <name type="scientific">Dactylosporangium aurantiacum</name>
    <dbReference type="NCBI Taxonomy" id="35754"/>
    <lineage>
        <taxon>Bacteria</taxon>
        <taxon>Bacillati</taxon>
        <taxon>Actinomycetota</taxon>
        <taxon>Actinomycetes</taxon>
        <taxon>Micromonosporales</taxon>
        <taxon>Micromonosporaceae</taxon>
        <taxon>Dactylosporangium</taxon>
    </lineage>
</organism>
<dbReference type="Gene3D" id="3.90.79.10">
    <property type="entry name" value="Nucleoside Triphosphate Pyrophosphohydrolase"/>
    <property type="match status" value="1"/>
</dbReference>
<feature type="region of interest" description="Disordered" evidence="2">
    <location>
        <begin position="207"/>
        <end position="237"/>
    </location>
</feature>
<dbReference type="SUPFAM" id="SSF46785">
    <property type="entry name" value="Winged helix' DNA-binding domain"/>
    <property type="match status" value="1"/>
</dbReference>
<accession>A0A9Q9MG67</accession>
<dbReference type="Gene3D" id="1.10.10.10">
    <property type="entry name" value="Winged helix-like DNA-binding domain superfamily/Winged helix DNA-binding domain"/>
    <property type="match status" value="1"/>
</dbReference>
<dbReference type="Pfam" id="PF21906">
    <property type="entry name" value="WHD_NrtR"/>
    <property type="match status" value="1"/>
</dbReference>
<sequence>MTNHAGRAATTLTVDLVVLTVRYGTLHVLLIERGNEPFRGQLALPGGFVRAEEDLDDTAARELTEETGLDAGRLYFEQLRTYATPGRDPRGRVVTVAYLAIQGFLPEPSAGTDAADAHWRPVEPFLTGGGLAFDHDAILCDAVERARAKLEYTTVATAFCPPQFTIGDLRQVYEVVWGQPVDPRNFHRKVLGAEGFLEATGQQRLPETGRPANLYRRGPATVLTPPMLRPQPQARPR</sequence>
<dbReference type="InterPro" id="IPR036388">
    <property type="entry name" value="WH-like_DNA-bd_sf"/>
</dbReference>
<feature type="domain" description="Nudix hydrolase" evidence="3">
    <location>
        <begin position="9"/>
        <end position="153"/>
    </location>
</feature>
<dbReference type="AlphaFoldDB" id="A0A9Q9MG67"/>
<dbReference type="InterPro" id="IPR020084">
    <property type="entry name" value="NUDIX_hydrolase_CS"/>
</dbReference>
<dbReference type="InterPro" id="IPR054105">
    <property type="entry name" value="WHD_NrtR"/>
</dbReference>
<keyword evidence="1 4" id="KW-0378">Hydrolase</keyword>
<dbReference type="PROSITE" id="PS51462">
    <property type="entry name" value="NUDIX"/>
    <property type="match status" value="1"/>
</dbReference>
<feature type="compositionally biased region" description="Pro residues" evidence="2">
    <location>
        <begin position="227"/>
        <end position="237"/>
    </location>
</feature>